<dbReference type="InterPro" id="IPR003329">
    <property type="entry name" value="Cytidylyl_trans"/>
</dbReference>
<evidence type="ECO:0000313" key="2">
    <source>
        <dbReference type="Proteomes" id="UP001165369"/>
    </source>
</evidence>
<evidence type="ECO:0000313" key="1">
    <source>
        <dbReference type="EMBL" id="MCL7939451.1"/>
    </source>
</evidence>
<dbReference type="SUPFAM" id="SSF53448">
    <property type="entry name" value="Nucleotide-diphospho-sugar transferases"/>
    <property type="match status" value="1"/>
</dbReference>
<dbReference type="Proteomes" id="UP001165369">
    <property type="component" value="Unassembled WGS sequence"/>
</dbReference>
<comment type="caution">
    <text evidence="1">The sequence shown here is derived from an EMBL/GenBank/DDBJ whole genome shotgun (WGS) entry which is preliminary data.</text>
</comment>
<accession>A0ABT0SXQ8</accession>
<reference evidence="1" key="1">
    <citation type="submission" date="2022-05" db="EMBL/GenBank/DDBJ databases">
        <title>Halomonas geminus sp. nov. and Halomonas llamarensis sp. nov. isolated from high-altitude salars of the Atacama Desert.</title>
        <authorList>
            <person name="Hintersatz C."/>
            <person name="Rojas L.A."/>
            <person name="Wei T.-S."/>
            <person name="Kutschke S."/>
            <person name="Lehmann F."/>
            <person name="Jain R."/>
            <person name="Pollmann K."/>
        </authorList>
    </citation>
    <scope>NUCLEOTIDE SEQUENCE</scope>
    <source>
        <strain evidence="1">ATCH28</strain>
    </source>
</reference>
<gene>
    <name evidence="1" type="primary">pseF</name>
    <name evidence="1" type="ORF">M8009_03910</name>
</gene>
<dbReference type="PANTHER" id="PTHR21485:SF6">
    <property type="entry name" value="N-ACYLNEURAMINATE CYTIDYLYLTRANSFERASE-RELATED"/>
    <property type="match status" value="1"/>
</dbReference>
<keyword evidence="2" id="KW-1185">Reference proteome</keyword>
<dbReference type="InterPro" id="IPR029044">
    <property type="entry name" value="Nucleotide-diphossugar_trans"/>
</dbReference>
<dbReference type="Pfam" id="PF02348">
    <property type="entry name" value="CTP_transf_3"/>
    <property type="match status" value="1"/>
</dbReference>
<dbReference type="EMBL" id="JAMJPK010000001">
    <property type="protein sequence ID" value="MCL7939451.1"/>
    <property type="molecule type" value="Genomic_DNA"/>
</dbReference>
<keyword evidence="1" id="KW-0548">Nucleotidyltransferase</keyword>
<organism evidence="1 2">
    <name type="scientific">Halomonas gemina</name>
    <dbReference type="NCBI Taxonomy" id="2945105"/>
    <lineage>
        <taxon>Bacteria</taxon>
        <taxon>Pseudomonadati</taxon>
        <taxon>Pseudomonadota</taxon>
        <taxon>Gammaproteobacteria</taxon>
        <taxon>Oceanospirillales</taxon>
        <taxon>Halomonadaceae</taxon>
        <taxon>Halomonas</taxon>
    </lineage>
</organism>
<protein>
    <submittedName>
        <fullName evidence="1">Pseudaminic acid cytidylyltransferase</fullName>
        <ecNumber evidence="1">2.7.7.81</ecNumber>
    </submittedName>
</protein>
<dbReference type="RefSeq" id="WP_250059441.1">
    <property type="nucleotide sequence ID" value="NZ_JAMJPK010000001.1"/>
</dbReference>
<sequence length="234" mass="25788">MKIAIIPARGGSKRIPRKNIKAFCGKPMIAWSIEAALASGCFNRVIVSTDDDEIAAVAREWGAEVPFMRPAALADDHTGTIPVIAHAIDWLRKQGQSPEAVCCLYATAPFAQADDLKKGEQALQSPGVEYAFSVTSYAFPIQRALRLTAEGRVAMFQPEHFATRSQDLEEAWHDAGQFYWGRAGAWSAGTPIFSQRAVPVTLPRHRVQDIDTPEDWQRAEWLFKALQAQGHADG</sequence>
<proteinExistence type="predicted"/>
<name>A0ABT0SXQ8_9GAMM</name>
<dbReference type="InterPro" id="IPR020039">
    <property type="entry name" value="PseF"/>
</dbReference>
<keyword evidence="1" id="KW-0808">Transferase</keyword>
<dbReference type="EC" id="2.7.7.81" evidence="1"/>
<dbReference type="Gene3D" id="3.90.550.10">
    <property type="entry name" value="Spore Coat Polysaccharide Biosynthesis Protein SpsA, Chain A"/>
    <property type="match status" value="1"/>
</dbReference>
<dbReference type="GO" id="GO:0016779">
    <property type="term" value="F:nucleotidyltransferase activity"/>
    <property type="evidence" value="ECO:0007669"/>
    <property type="project" value="UniProtKB-KW"/>
</dbReference>
<dbReference type="CDD" id="cd02513">
    <property type="entry name" value="CMP-NeuAc_Synthase"/>
    <property type="match status" value="1"/>
</dbReference>
<dbReference type="InterPro" id="IPR050793">
    <property type="entry name" value="CMP-NeuNAc_synthase"/>
</dbReference>
<dbReference type="PANTHER" id="PTHR21485">
    <property type="entry name" value="HAD SUPERFAMILY MEMBERS CMAS AND KDSC"/>
    <property type="match status" value="1"/>
</dbReference>
<dbReference type="NCBIfam" id="TIGR03584">
    <property type="entry name" value="PseF"/>
    <property type="match status" value="1"/>
</dbReference>